<evidence type="ECO:0000313" key="3">
    <source>
        <dbReference type="Proteomes" id="UP000678499"/>
    </source>
</evidence>
<name>A0A7R9C2B5_9CRUS</name>
<feature type="non-terminal residue" evidence="2">
    <location>
        <position position="1"/>
    </location>
</feature>
<feature type="compositionally biased region" description="Low complexity" evidence="1">
    <location>
        <begin position="50"/>
        <end position="69"/>
    </location>
</feature>
<evidence type="ECO:0000313" key="2">
    <source>
        <dbReference type="EMBL" id="CAD7285938.1"/>
    </source>
</evidence>
<keyword evidence="3" id="KW-1185">Reference proteome</keyword>
<evidence type="ECO:0000256" key="1">
    <source>
        <dbReference type="SAM" id="MobiDB-lite"/>
    </source>
</evidence>
<protein>
    <submittedName>
        <fullName evidence="2">Uncharacterized protein</fullName>
    </submittedName>
</protein>
<dbReference type="AlphaFoldDB" id="A0A7R9C2B5"/>
<reference evidence="2" key="1">
    <citation type="submission" date="2020-11" db="EMBL/GenBank/DDBJ databases">
        <authorList>
            <person name="Tran Van P."/>
        </authorList>
    </citation>
    <scope>NUCLEOTIDE SEQUENCE</scope>
</reference>
<proteinExistence type="predicted"/>
<feature type="region of interest" description="Disordered" evidence="1">
    <location>
        <begin position="45"/>
        <end position="73"/>
    </location>
</feature>
<feature type="compositionally biased region" description="Low complexity" evidence="1">
    <location>
        <begin position="98"/>
        <end position="107"/>
    </location>
</feature>
<feature type="non-terminal residue" evidence="2">
    <location>
        <position position="107"/>
    </location>
</feature>
<organism evidence="2">
    <name type="scientific">Notodromas monacha</name>
    <dbReference type="NCBI Taxonomy" id="399045"/>
    <lineage>
        <taxon>Eukaryota</taxon>
        <taxon>Metazoa</taxon>
        <taxon>Ecdysozoa</taxon>
        <taxon>Arthropoda</taxon>
        <taxon>Crustacea</taxon>
        <taxon>Oligostraca</taxon>
        <taxon>Ostracoda</taxon>
        <taxon>Podocopa</taxon>
        <taxon>Podocopida</taxon>
        <taxon>Cypridocopina</taxon>
        <taxon>Cypridoidea</taxon>
        <taxon>Cyprididae</taxon>
        <taxon>Notodromas</taxon>
    </lineage>
</organism>
<feature type="region of interest" description="Disordered" evidence="1">
    <location>
        <begin position="86"/>
        <end position="107"/>
    </location>
</feature>
<dbReference type="Proteomes" id="UP000678499">
    <property type="component" value="Unassembled WGS sequence"/>
</dbReference>
<accession>A0A7R9C2B5</accession>
<dbReference type="EMBL" id="CAJPEX010030769">
    <property type="protein sequence ID" value="CAG0926090.1"/>
    <property type="molecule type" value="Genomic_DNA"/>
</dbReference>
<sequence>QPYGVGVDYSAYFAQQYYDPNTYAPAQTGNQVQTYYNPSEYTLETQRLVSSSDRMSYQSSQQSDTNSSHSDTKKFVHFSADTLSAGGGVHNYGYPGNQQQLQQTQQP</sequence>
<dbReference type="EMBL" id="OA912806">
    <property type="protein sequence ID" value="CAD7285938.1"/>
    <property type="molecule type" value="Genomic_DNA"/>
</dbReference>
<gene>
    <name evidence="2" type="ORF">NMOB1V02_LOCUS13540</name>
</gene>